<evidence type="ECO:0000313" key="1">
    <source>
        <dbReference type="EMBL" id="GAA4667237.1"/>
    </source>
</evidence>
<gene>
    <name evidence="1" type="ORF">GCM10023262_15750</name>
</gene>
<dbReference type="EMBL" id="BAABJA010000019">
    <property type="protein sequence ID" value="GAA4667237.1"/>
    <property type="molecule type" value="Genomic_DNA"/>
</dbReference>
<reference evidence="2" key="1">
    <citation type="journal article" date="2019" name="Int. J. Syst. Evol. Microbiol.">
        <title>The Global Catalogue of Microorganisms (GCM) 10K type strain sequencing project: providing services to taxonomists for standard genome sequencing and annotation.</title>
        <authorList>
            <consortium name="The Broad Institute Genomics Platform"/>
            <consortium name="The Broad Institute Genome Sequencing Center for Infectious Disease"/>
            <person name="Wu L."/>
            <person name="Ma J."/>
        </authorList>
    </citation>
    <scope>NUCLEOTIDE SEQUENCE [LARGE SCALE GENOMIC DNA]</scope>
    <source>
        <strain evidence="2">JCM 17714</strain>
    </source>
</reference>
<evidence type="ECO:0008006" key="3">
    <source>
        <dbReference type="Google" id="ProtNLM"/>
    </source>
</evidence>
<name>A0ABP8VN46_9HYPH</name>
<proteinExistence type="predicted"/>
<accession>A0ABP8VN46</accession>
<sequence>MVDAWNALKLAVVEAFNEAHITKTELTNRLGKKETEARCILDLNYPTKLQILEQTLTVLGKKVVITIKNAA</sequence>
<dbReference type="Proteomes" id="UP001501699">
    <property type="component" value="Unassembled WGS sequence"/>
</dbReference>
<comment type="caution">
    <text evidence="1">The sequence shown here is derived from an EMBL/GenBank/DDBJ whole genome shotgun (WGS) entry which is preliminary data.</text>
</comment>
<protein>
    <recommendedName>
        <fullName evidence="3">HigA2-like helix-turn-helix domain-containing protein</fullName>
    </recommendedName>
</protein>
<evidence type="ECO:0000313" key="2">
    <source>
        <dbReference type="Proteomes" id="UP001501699"/>
    </source>
</evidence>
<organism evidence="1 2">
    <name type="scientific">Bartonella pachyuromydis</name>
    <dbReference type="NCBI Taxonomy" id="931097"/>
    <lineage>
        <taxon>Bacteria</taxon>
        <taxon>Pseudomonadati</taxon>
        <taxon>Pseudomonadota</taxon>
        <taxon>Alphaproteobacteria</taxon>
        <taxon>Hyphomicrobiales</taxon>
        <taxon>Bartonellaceae</taxon>
        <taxon>Bartonella</taxon>
    </lineage>
</organism>
<keyword evidence="2" id="KW-1185">Reference proteome</keyword>